<dbReference type="KEGG" id="bbes:BESB_047040"/>
<dbReference type="PANTHER" id="PTHR10381:SF11">
    <property type="entry name" value="ATP-DEPENDENT CLP PROTEASE PROTEOLYTIC SUBUNIT, MITOCHONDRIAL"/>
    <property type="match status" value="1"/>
</dbReference>
<dbReference type="STRING" id="94643.A0A2A9MM01"/>
<gene>
    <name evidence="2" type="ORF">BESB_047040</name>
</gene>
<dbReference type="PANTHER" id="PTHR10381">
    <property type="entry name" value="ATP-DEPENDENT CLP PROTEASE PROTEOLYTIC SUBUNIT"/>
    <property type="match status" value="1"/>
</dbReference>
<dbReference type="InterPro" id="IPR023562">
    <property type="entry name" value="ClpP/TepA"/>
</dbReference>
<protein>
    <submittedName>
        <fullName evidence="2">Uncharacterized protein</fullName>
    </submittedName>
</protein>
<dbReference type="Gene3D" id="3.90.226.10">
    <property type="entry name" value="2-enoyl-CoA Hydratase, Chain A, domain 1"/>
    <property type="match status" value="1"/>
</dbReference>
<dbReference type="AlphaFoldDB" id="A0A2A9MM01"/>
<dbReference type="GO" id="GO:0004176">
    <property type="term" value="F:ATP-dependent peptidase activity"/>
    <property type="evidence" value="ECO:0007669"/>
    <property type="project" value="TreeGrafter"/>
</dbReference>
<dbReference type="Pfam" id="PF00574">
    <property type="entry name" value="CLP_protease"/>
    <property type="match status" value="1"/>
</dbReference>
<dbReference type="GO" id="GO:0009368">
    <property type="term" value="C:endopeptidase Clp complex"/>
    <property type="evidence" value="ECO:0007669"/>
    <property type="project" value="TreeGrafter"/>
</dbReference>
<sequence>MRQLVVSAPAFVMRLSWEMPRDPSPLSAYAGDFGHRQTPSAAPGRRKATLASSLVDSDCPVWLLALVAVPALLESIDSALASPASKGGSTSLCGAAQAAEAEEEVAAATHDAWGGVRRFTDALGIPENRFIHFGSAFTPAAGEALAQELLALQTDGSGLPLCLCINSSGSESLLDGSLVSPFDSDWQAAVALLRGRLLLQLPPPLSPAAEAPPRGCAAPVAAGLRPSLATVAMGRAWGTAALLLACGAPGARAATRNTSIALRFPRVSLGRGTARELRERARAILAGQRFQAELLAAVLSSGRRHPAEVQRALHVKTASLARWEGSREAAGGVTANLGEAAASGKEDAIGSFPGVTGSPRGLEPGQYSGEDERGKDRRDEREQGGRGDAEGLGEAGSCADALLALMRKGTFLTAEQAWQMGIIDYVSHKEAR</sequence>
<organism evidence="2 3">
    <name type="scientific">Besnoitia besnoiti</name>
    <name type="common">Apicomplexan protozoan</name>
    <dbReference type="NCBI Taxonomy" id="94643"/>
    <lineage>
        <taxon>Eukaryota</taxon>
        <taxon>Sar</taxon>
        <taxon>Alveolata</taxon>
        <taxon>Apicomplexa</taxon>
        <taxon>Conoidasida</taxon>
        <taxon>Coccidia</taxon>
        <taxon>Eucoccidiorida</taxon>
        <taxon>Eimeriorina</taxon>
        <taxon>Sarcocystidae</taxon>
        <taxon>Besnoitia</taxon>
    </lineage>
</organism>
<feature type="region of interest" description="Disordered" evidence="1">
    <location>
        <begin position="344"/>
        <end position="394"/>
    </location>
</feature>
<keyword evidence="3" id="KW-1185">Reference proteome</keyword>
<dbReference type="RefSeq" id="XP_029220521.1">
    <property type="nucleotide sequence ID" value="XM_029363155.1"/>
</dbReference>
<feature type="compositionally biased region" description="Basic and acidic residues" evidence="1">
    <location>
        <begin position="370"/>
        <end position="389"/>
    </location>
</feature>
<dbReference type="GO" id="GO:0004252">
    <property type="term" value="F:serine-type endopeptidase activity"/>
    <property type="evidence" value="ECO:0007669"/>
    <property type="project" value="TreeGrafter"/>
</dbReference>
<accession>A0A2A9MM01</accession>
<dbReference type="EMBL" id="NWUJ01000003">
    <property type="protein sequence ID" value="PFH36512.1"/>
    <property type="molecule type" value="Genomic_DNA"/>
</dbReference>
<dbReference type="GO" id="GO:0051117">
    <property type="term" value="F:ATPase binding"/>
    <property type="evidence" value="ECO:0007669"/>
    <property type="project" value="TreeGrafter"/>
</dbReference>
<dbReference type="GeneID" id="40309634"/>
<dbReference type="VEuPathDB" id="ToxoDB:BESB_047040"/>
<evidence type="ECO:0000256" key="1">
    <source>
        <dbReference type="SAM" id="MobiDB-lite"/>
    </source>
</evidence>
<comment type="caution">
    <text evidence="2">The sequence shown here is derived from an EMBL/GenBank/DDBJ whole genome shotgun (WGS) entry which is preliminary data.</text>
</comment>
<proteinExistence type="predicted"/>
<evidence type="ECO:0000313" key="2">
    <source>
        <dbReference type="EMBL" id="PFH36512.1"/>
    </source>
</evidence>
<evidence type="ECO:0000313" key="3">
    <source>
        <dbReference type="Proteomes" id="UP000224006"/>
    </source>
</evidence>
<dbReference type="Proteomes" id="UP000224006">
    <property type="component" value="Chromosome III"/>
</dbReference>
<reference evidence="2 3" key="1">
    <citation type="submission" date="2017-09" db="EMBL/GenBank/DDBJ databases">
        <title>Genome sequencing of Besnoitia besnoiti strain Bb-Ger1.</title>
        <authorList>
            <person name="Schares G."/>
            <person name="Venepally P."/>
            <person name="Lorenzi H.A."/>
        </authorList>
    </citation>
    <scope>NUCLEOTIDE SEQUENCE [LARGE SCALE GENOMIC DNA]</scope>
    <source>
        <strain evidence="2 3">Bb-Ger1</strain>
    </source>
</reference>
<dbReference type="GO" id="GO:0006515">
    <property type="term" value="P:protein quality control for misfolded or incompletely synthesized proteins"/>
    <property type="evidence" value="ECO:0007669"/>
    <property type="project" value="TreeGrafter"/>
</dbReference>
<name>A0A2A9MM01_BESBE</name>